<dbReference type="InterPro" id="IPR023631">
    <property type="entry name" value="Amidase_dom"/>
</dbReference>
<evidence type="ECO:0000313" key="3">
    <source>
        <dbReference type="Proteomes" id="UP000094412"/>
    </source>
</evidence>
<accession>A0A1C2DW56</accession>
<sequence length="483" mass="51623">MKTLAELSYAIKTRRISSEEAVGRALGAADKWQPRLNAFRATYPESAALLARQIDNASEEKATKPLCGVPLAHKDMFDYPGHRSSYGSRIPQEVPAKTAATVVDRLEAAGTVTVGFLSMAEFALGPTGHNTPFRHCRNARDPERISGGSSAGSGAAVGAGIVPASLGSDTGGSVRIPASVNGITGLKPTQAQLSRAGAMLLSPSLDCVGTLARSAEDCGILMAAASGRDLRDPTALSGAFAGNGVFDGRAADPGKLRLGFPKDVSDVDSDVLIALTGATLDLERAGVAIDDVELTDVSHLHKLADVIQKAESAAVHRGRLSERGADYTPHIRRRIEPGYFVSAATYIDALSQRELWLQRFVEETLAKVDALIVPTVGVAVPTVEETDEELLGAMPDLVGRMTRWTRWLNYLGVPALTVPCGRDRNGMPVGMQIVGRPFSEARLIEIGMLFQTLTDWHLDVPDLFSDPPRTSTRQDQIENRQHA</sequence>
<dbReference type="EMBL" id="MDEO01000031">
    <property type="protein sequence ID" value="OCX18895.1"/>
    <property type="molecule type" value="Genomic_DNA"/>
</dbReference>
<evidence type="ECO:0000313" key="2">
    <source>
        <dbReference type="EMBL" id="OCX18895.1"/>
    </source>
</evidence>
<name>A0A1C2DW56_9HYPH</name>
<organism evidence="2 3">
    <name type="scientific">Mesorhizobium hungaricum</name>
    <dbReference type="NCBI Taxonomy" id="1566387"/>
    <lineage>
        <taxon>Bacteria</taxon>
        <taxon>Pseudomonadati</taxon>
        <taxon>Pseudomonadota</taxon>
        <taxon>Alphaproteobacteria</taxon>
        <taxon>Hyphomicrobiales</taxon>
        <taxon>Phyllobacteriaceae</taxon>
        <taxon>Mesorhizobium</taxon>
    </lineage>
</organism>
<feature type="domain" description="Amidase" evidence="1">
    <location>
        <begin position="21"/>
        <end position="443"/>
    </location>
</feature>
<dbReference type="SUPFAM" id="SSF75304">
    <property type="entry name" value="Amidase signature (AS) enzymes"/>
    <property type="match status" value="1"/>
</dbReference>
<dbReference type="Pfam" id="PF01425">
    <property type="entry name" value="Amidase"/>
    <property type="match status" value="1"/>
</dbReference>
<dbReference type="OrthoDB" id="9777859at2"/>
<dbReference type="Gene3D" id="3.90.1300.10">
    <property type="entry name" value="Amidase signature (AS) domain"/>
    <property type="match status" value="1"/>
</dbReference>
<dbReference type="Proteomes" id="UP000094412">
    <property type="component" value="Unassembled WGS sequence"/>
</dbReference>
<dbReference type="AlphaFoldDB" id="A0A1C2DW56"/>
<evidence type="ECO:0000259" key="1">
    <source>
        <dbReference type="Pfam" id="PF01425"/>
    </source>
</evidence>
<protein>
    <recommendedName>
        <fullName evidence="1">Amidase domain-containing protein</fullName>
    </recommendedName>
</protein>
<dbReference type="PANTHER" id="PTHR11895">
    <property type="entry name" value="TRANSAMIDASE"/>
    <property type="match status" value="1"/>
</dbReference>
<dbReference type="InterPro" id="IPR000120">
    <property type="entry name" value="Amidase"/>
</dbReference>
<dbReference type="PANTHER" id="PTHR11895:SF176">
    <property type="entry name" value="AMIDASE AMID-RELATED"/>
    <property type="match status" value="1"/>
</dbReference>
<keyword evidence="3" id="KW-1185">Reference proteome</keyword>
<comment type="caution">
    <text evidence="2">The sequence shown here is derived from an EMBL/GenBank/DDBJ whole genome shotgun (WGS) entry which is preliminary data.</text>
</comment>
<gene>
    <name evidence="2" type="ORF">QV13_11790</name>
</gene>
<proteinExistence type="predicted"/>
<dbReference type="GO" id="GO:0003824">
    <property type="term" value="F:catalytic activity"/>
    <property type="evidence" value="ECO:0007669"/>
    <property type="project" value="InterPro"/>
</dbReference>
<reference evidence="2 3" key="1">
    <citation type="submission" date="2016-08" db="EMBL/GenBank/DDBJ databases">
        <title>Whole genome sequence of Mesorhizobium sp. strain UASWS1009 isolated from industrial sewage.</title>
        <authorList>
            <person name="Crovadore J."/>
            <person name="Calmin G."/>
            <person name="Chablais R."/>
            <person name="Cochard B."/>
            <person name="Lefort F."/>
        </authorList>
    </citation>
    <scope>NUCLEOTIDE SEQUENCE [LARGE SCALE GENOMIC DNA]</scope>
    <source>
        <strain evidence="2 3">UASWS1009</strain>
    </source>
</reference>
<dbReference type="RefSeq" id="WP_024924985.1">
    <property type="nucleotide sequence ID" value="NZ_MDEO01000031.1"/>
</dbReference>
<dbReference type="InterPro" id="IPR036928">
    <property type="entry name" value="AS_sf"/>
</dbReference>
<dbReference type="STRING" id="1566387.QV13_11790"/>